<dbReference type="Gene3D" id="2.170.130.10">
    <property type="entry name" value="TonB-dependent receptor, plug domain"/>
    <property type="match status" value="1"/>
</dbReference>
<dbReference type="GO" id="GO:0009279">
    <property type="term" value="C:cell outer membrane"/>
    <property type="evidence" value="ECO:0007669"/>
    <property type="project" value="UniProtKB-SubCell"/>
</dbReference>
<dbReference type="SUPFAM" id="SSF56935">
    <property type="entry name" value="Porins"/>
    <property type="match status" value="1"/>
</dbReference>
<keyword evidence="1" id="KW-0998">Cell outer membrane</keyword>
<evidence type="ECO:0000313" key="4">
    <source>
        <dbReference type="EMBL" id="QEC73945.1"/>
    </source>
</evidence>
<evidence type="ECO:0000256" key="2">
    <source>
        <dbReference type="SAM" id="SignalP"/>
    </source>
</evidence>
<dbReference type="Pfam" id="PF07715">
    <property type="entry name" value="Plug"/>
    <property type="match status" value="1"/>
</dbReference>
<dbReference type="InterPro" id="IPR023997">
    <property type="entry name" value="TonB-dep_OMP_SusC/RagA_CS"/>
</dbReference>
<protein>
    <recommendedName>
        <fullName evidence="3">TonB-dependent receptor plug domain-containing protein</fullName>
    </recommendedName>
</protein>
<keyword evidence="2" id="KW-0732">Signal</keyword>
<dbReference type="AlphaFoldDB" id="A0A5B8VTM7"/>
<feature type="chain" id="PRO_5022691993" description="TonB-dependent receptor plug domain-containing protein" evidence="2">
    <location>
        <begin position="20"/>
        <end position="425"/>
    </location>
</feature>
<dbReference type="InterPro" id="IPR039426">
    <property type="entry name" value="TonB-dep_rcpt-like"/>
</dbReference>
<gene>
    <name evidence="4" type="ORF">FSB73_22020</name>
</gene>
<dbReference type="EMBL" id="CP042434">
    <property type="protein sequence ID" value="QEC73945.1"/>
    <property type="molecule type" value="Genomic_DNA"/>
</dbReference>
<accession>A0A5B8VTM7</accession>
<dbReference type="Proteomes" id="UP000321291">
    <property type="component" value="Chromosome"/>
</dbReference>
<comment type="subcellular location">
    <subcellularLocation>
        <location evidence="1">Cell outer membrane</location>
        <topology evidence="1">Multi-pass membrane protein</topology>
    </subcellularLocation>
</comment>
<feature type="domain" description="TonB-dependent receptor plug" evidence="3">
    <location>
        <begin position="115"/>
        <end position="217"/>
    </location>
</feature>
<dbReference type="InterPro" id="IPR008969">
    <property type="entry name" value="CarboxyPept-like_regulatory"/>
</dbReference>
<evidence type="ECO:0000259" key="3">
    <source>
        <dbReference type="Pfam" id="PF07715"/>
    </source>
</evidence>
<comment type="similarity">
    <text evidence="1">Belongs to the TonB-dependent receptor family.</text>
</comment>
<keyword evidence="1" id="KW-0813">Transport</keyword>
<feature type="signal peptide" evidence="2">
    <location>
        <begin position="1"/>
        <end position="19"/>
    </location>
</feature>
<sequence>MKILLFVLLNLLGMATLIAQSKSTIKGQVSDSKGHILTGAIIQEASGYAYTVNQESGFTIKINRLPDTLIISYTGYLTQKIPVSKSTGYLKIVLEQSINGLHDVEVNTGYQQVPKERSTGAYDFIDNKTLNLQAGSNILQRLNGVASGVLVNPPITTTLTVRGISTISASKDVLIVVDNFIYEGDINNINPNDVQNITVLKDAAATSIWGARAGNGVIVITTKKGHLGQKLKIEASVNAIIVPKPDLYAQPTISSSDYIDVEQFLYRQGYFNGAITNSIRRHYPLTPAVQIFVDKANGLISAEDSAKQINALKAIDTRDEYNKYFIQPAQTQQYSLNIRGGRQDIAYNFGASLDKSINTYDAPSHKLNLHFTNTYKPFKNLSLQVGVYFTDSKTETGKPTYNSIAINGKKCPIFNLPIKTVMPCP</sequence>
<organism evidence="4 5">
    <name type="scientific">Arachidicoccus ginsenosidivorans</name>
    <dbReference type="NCBI Taxonomy" id="496057"/>
    <lineage>
        <taxon>Bacteria</taxon>
        <taxon>Pseudomonadati</taxon>
        <taxon>Bacteroidota</taxon>
        <taxon>Chitinophagia</taxon>
        <taxon>Chitinophagales</taxon>
        <taxon>Chitinophagaceae</taxon>
        <taxon>Arachidicoccus</taxon>
    </lineage>
</organism>
<dbReference type="KEGG" id="agi:FSB73_22020"/>
<keyword evidence="5" id="KW-1185">Reference proteome</keyword>
<evidence type="ECO:0000313" key="5">
    <source>
        <dbReference type="Proteomes" id="UP000321291"/>
    </source>
</evidence>
<keyword evidence="1" id="KW-0812">Transmembrane</keyword>
<dbReference type="NCBIfam" id="TIGR04057">
    <property type="entry name" value="SusC_RagA_signa"/>
    <property type="match status" value="1"/>
</dbReference>
<dbReference type="PROSITE" id="PS52016">
    <property type="entry name" value="TONB_DEPENDENT_REC_3"/>
    <property type="match status" value="1"/>
</dbReference>
<keyword evidence="1" id="KW-1134">Transmembrane beta strand</keyword>
<keyword evidence="1" id="KW-0472">Membrane</keyword>
<dbReference type="OrthoDB" id="9768177at2"/>
<dbReference type="InterPro" id="IPR037066">
    <property type="entry name" value="Plug_dom_sf"/>
</dbReference>
<dbReference type="SUPFAM" id="SSF49464">
    <property type="entry name" value="Carboxypeptidase regulatory domain-like"/>
    <property type="match status" value="1"/>
</dbReference>
<dbReference type="RefSeq" id="WP_146787342.1">
    <property type="nucleotide sequence ID" value="NZ_CP042434.1"/>
</dbReference>
<dbReference type="InterPro" id="IPR012910">
    <property type="entry name" value="Plug_dom"/>
</dbReference>
<evidence type="ECO:0000256" key="1">
    <source>
        <dbReference type="PROSITE-ProRule" id="PRU01360"/>
    </source>
</evidence>
<proteinExistence type="inferred from homology"/>
<name>A0A5B8VTM7_9BACT</name>
<reference evidence="4 5" key="1">
    <citation type="journal article" date="2017" name="Int. J. Syst. Evol. Microbiol.">
        <title>Arachidicoccus ginsenosidivorans sp. nov., with ginsenoside-converting activity isolated from ginseng cultivating soil.</title>
        <authorList>
            <person name="Siddiqi M.Z."/>
            <person name="Aslam Z."/>
            <person name="Im W.T."/>
        </authorList>
    </citation>
    <scope>NUCLEOTIDE SEQUENCE [LARGE SCALE GENOMIC DNA]</scope>
    <source>
        <strain evidence="4 5">Gsoil 809</strain>
    </source>
</reference>